<feature type="domain" description="CP-type G" evidence="12">
    <location>
        <begin position="60"/>
        <end position="219"/>
    </location>
</feature>
<dbReference type="PANTHER" id="PTHR32120">
    <property type="entry name" value="SMALL RIBOSOMAL SUBUNIT BIOGENESIS GTPASE RSGA"/>
    <property type="match status" value="1"/>
</dbReference>
<reference evidence="13 14" key="1">
    <citation type="submission" date="2016-10" db="EMBL/GenBank/DDBJ databases">
        <authorList>
            <person name="de Groot N.N."/>
        </authorList>
    </citation>
    <scope>NUCLEOTIDE SEQUENCE [LARGE SCALE GENOMIC DNA]</scope>
    <source>
        <strain evidence="13 14">DSM 20678</strain>
    </source>
</reference>
<sequence>MERGIIVRGVGGFYDVYLNGNVLRCIPRGKFRKEGITPVVGDVVEVNTRDAVIESVLPRKNQFKRPCVANIDNLGIVMSVKHPDPDLLLVDKLILAARVNSVKPFVVINKIDLAECESEVKAIEEEYRLSGCPIFCISCKDGTGIEELKQGLYSGITTFAGQSGVGKSSLINQLYPHVSREVGDISNKTKRGKHTTRSVELLILPDGKMLVDTPGFSALDVDLMQPEEVQLYYDEFIPYAERCRFPKCIHYREPHCGVKEAVQRGEIPGQRYERYIRIIEDINEKRRERW</sequence>
<feature type="binding site" evidence="10">
    <location>
        <position position="250"/>
    </location>
    <ligand>
        <name>Zn(2+)</name>
        <dbReference type="ChEBI" id="CHEBI:29105"/>
    </ligand>
</feature>
<feature type="binding site" evidence="10">
    <location>
        <position position="248"/>
    </location>
    <ligand>
        <name>Zn(2+)</name>
        <dbReference type="ChEBI" id="CHEBI:29105"/>
    </ligand>
</feature>
<evidence type="ECO:0000313" key="13">
    <source>
        <dbReference type="EMBL" id="SFQ18008.1"/>
    </source>
</evidence>
<feature type="binding site" evidence="10">
    <location>
        <begin position="109"/>
        <end position="112"/>
    </location>
    <ligand>
        <name>GTP</name>
        <dbReference type="ChEBI" id="CHEBI:37565"/>
    </ligand>
</feature>
<accession>A0A1I5WED2</accession>
<keyword evidence="8 10" id="KW-0694">RNA-binding</keyword>
<dbReference type="SUPFAM" id="SSF50249">
    <property type="entry name" value="Nucleic acid-binding proteins"/>
    <property type="match status" value="1"/>
</dbReference>
<dbReference type="GO" id="GO:0019843">
    <property type="term" value="F:rRNA binding"/>
    <property type="evidence" value="ECO:0007669"/>
    <property type="project" value="UniProtKB-KW"/>
</dbReference>
<evidence type="ECO:0000256" key="10">
    <source>
        <dbReference type="HAMAP-Rule" id="MF_01820"/>
    </source>
</evidence>
<evidence type="ECO:0000256" key="3">
    <source>
        <dbReference type="ARBA" id="ARBA00022723"/>
    </source>
</evidence>
<dbReference type="Gene3D" id="1.10.40.50">
    <property type="entry name" value="Probable gtpase engc, domain 3"/>
    <property type="match status" value="1"/>
</dbReference>
<dbReference type="STRING" id="937334.SAMN05444406_11617"/>
<dbReference type="GO" id="GO:0005525">
    <property type="term" value="F:GTP binding"/>
    <property type="evidence" value="ECO:0007669"/>
    <property type="project" value="UniProtKB-UniRule"/>
</dbReference>
<name>A0A1I5WED2_9FIRM</name>
<dbReference type="GO" id="GO:0042274">
    <property type="term" value="P:ribosomal small subunit biogenesis"/>
    <property type="evidence" value="ECO:0007669"/>
    <property type="project" value="UniProtKB-UniRule"/>
</dbReference>
<dbReference type="PROSITE" id="PS50936">
    <property type="entry name" value="ENGC_GTPASE"/>
    <property type="match status" value="1"/>
</dbReference>
<evidence type="ECO:0000259" key="12">
    <source>
        <dbReference type="PROSITE" id="PS51721"/>
    </source>
</evidence>
<dbReference type="PANTHER" id="PTHR32120:SF11">
    <property type="entry name" value="SMALL RIBOSOMAL SUBUNIT BIOGENESIS GTPASE RSGA 1, MITOCHONDRIAL-RELATED"/>
    <property type="match status" value="1"/>
</dbReference>
<keyword evidence="6 10" id="KW-0378">Hydrolase</keyword>
<comment type="similarity">
    <text evidence="10">Belongs to the TRAFAC class YlqF/YawG GTPase family. RsgA subfamily.</text>
</comment>
<comment type="subunit">
    <text evidence="10">Monomer. Associates with 30S ribosomal subunit, binds 16S rRNA.</text>
</comment>
<evidence type="ECO:0000259" key="11">
    <source>
        <dbReference type="PROSITE" id="PS50936"/>
    </source>
</evidence>
<keyword evidence="14" id="KW-1185">Reference proteome</keyword>
<evidence type="ECO:0000256" key="4">
    <source>
        <dbReference type="ARBA" id="ARBA00022730"/>
    </source>
</evidence>
<evidence type="ECO:0000256" key="1">
    <source>
        <dbReference type="ARBA" id="ARBA00022490"/>
    </source>
</evidence>
<keyword evidence="9 10" id="KW-0342">GTP-binding</keyword>
<evidence type="ECO:0000256" key="9">
    <source>
        <dbReference type="ARBA" id="ARBA00023134"/>
    </source>
</evidence>
<dbReference type="CDD" id="cd01854">
    <property type="entry name" value="YjeQ_EngC"/>
    <property type="match status" value="1"/>
</dbReference>
<dbReference type="HAMAP" id="MF_01820">
    <property type="entry name" value="GTPase_RsgA"/>
    <property type="match status" value="1"/>
</dbReference>
<proteinExistence type="inferred from homology"/>
<dbReference type="OrthoDB" id="9809485at2"/>
<keyword evidence="3 10" id="KW-0479">Metal-binding</keyword>
<dbReference type="EC" id="3.6.1.-" evidence="10"/>
<evidence type="ECO:0000256" key="6">
    <source>
        <dbReference type="ARBA" id="ARBA00022801"/>
    </source>
</evidence>
<evidence type="ECO:0000256" key="8">
    <source>
        <dbReference type="ARBA" id="ARBA00022884"/>
    </source>
</evidence>
<feature type="domain" description="EngC GTPase" evidence="11">
    <location>
        <begin position="69"/>
        <end position="217"/>
    </location>
</feature>
<dbReference type="InterPro" id="IPR012340">
    <property type="entry name" value="NA-bd_OB-fold"/>
</dbReference>
<feature type="binding site" evidence="10">
    <location>
        <begin position="161"/>
        <end position="169"/>
    </location>
    <ligand>
        <name>GTP</name>
        <dbReference type="ChEBI" id="CHEBI:37565"/>
    </ligand>
</feature>
<dbReference type="SUPFAM" id="SSF52540">
    <property type="entry name" value="P-loop containing nucleoside triphosphate hydrolases"/>
    <property type="match status" value="1"/>
</dbReference>
<dbReference type="NCBIfam" id="TIGR00157">
    <property type="entry name" value="ribosome small subunit-dependent GTPase A"/>
    <property type="match status" value="1"/>
</dbReference>
<dbReference type="PROSITE" id="PS51721">
    <property type="entry name" value="G_CP"/>
    <property type="match status" value="1"/>
</dbReference>
<dbReference type="InterPro" id="IPR010914">
    <property type="entry name" value="RsgA_GTPase_dom"/>
</dbReference>
<dbReference type="RefSeq" id="WP_025747058.1">
    <property type="nucleotide sequence ID" value="NZ_FOXR01000016.1"/>
</dbReference>
<dbReference type="GO" id="GO:0046872">
    <property type="term" value="F:metal ion binding"/>
    <property type="evidence" value="ECO:0007669"/>
    <property type="project" value="UniProtKB-KW"/>
</dbReference>
<evidence type="ECO:0000313" key="14">
    <source>
        <dbReference type="Proteomes" id="UP000198577"/>
    </source>
</evidence>
<protein>
    <recommendedName>
        <fullName evidence="10">Small ribosomal subunit biogenesis GTPase RsgA</fullName>
        <ecNumber evidence="10">3.6.1.-</ecNumber>
    </recommendedName>
</protein>
<dbReference type="InterPro" id="IPR027417">
    <property type="entry name" value="P-loop_NTPase"/>
</dbReference>
<gene>
    <name evidence="10" type="primary">rsgA</name>
    <name evidence="13" type="ORF">SAMN05444406_11617</name>
</gene>
<dbReference type="EMBL" id="FOXR01000016">
    <property type="protein sequence ID" value="SFQ18008.1"/>
    <property type="molecule type" value="Genomic_DNA"/>
</dbReference>
<dbReference type="InterPro" id="IPR031944">
    <property type="entry name" value="RsgA_N"/>
</dbReference>
<comment type="function">
    <text evidence="10">One of several proteins that assist in the late maturation steps of the functional core of the 30S ribosomal subunit. Helps release RbfA from mature subunits. May play a role in the assembly of ribosomal proteins into the subunit. Circularly permuted GTPase that catalyzes slow GTP hydrolysis, GTPase activity is stimulated by the 30S ribosomal subunit.</text>
</comment>
<dbReference type="InterPro" id="IPR030378">
    <property type="entry name" value="G_CP_dom"/>
</dbReference>
<dbReference type="Gene3D" id="2.40.50.140">
    <property type="entry name" value="Nucleic acid-binding proteins"/>
    <property type="match status" value="1"/>
</dbReference>
<keyword evidence="4 10" id="KW-0699">rRNA-binding</keyword>
<dbReference type="AlphaFoldDB" id="A0A1I5WED2"/>
<comment type="cofactor">
    <cofactor evidence="10">
        <name>Zn(2+)</name>
        <dbReference type="ChEBI" id="CHEBI:29105"/>
    </cofactor>
    <text evidence="10">Binds 1 zinc ion per subunit.</text>
</comment>
<keyword evidence="1 10" id="KW-0963">Cytoplasm</keyword>
<dbReference type="GO" id="GO:0003924">
    <property type="term" value="F:GTPase activity"/>
    <property type="evidence" value="ECO:0007669"/>
    <property type="project" value="UniProtKB-UniRule"/>
</dbReference>
<organism evidence="13 14">
    <name type="scientific">Caldicoprobacter faecalis</name>
    <dbReference type="NCBI Taxonomy" id="937334"/>
    <lineage>
        <taxon>Bacteria</taxon>
        <taxon>Bacillati</taxon>
        <taxon>Bacillota</taxon>
        <taxon>Clostridia</taxon>
        <taxon>Caldicoprobacterales</taxon>
        <taxon>Caldicoprobacteraceae</taxon>
        <taxon>Caldicoprobacter</taxon>
    </lineage>
</organism>
<dbReference type="Pfam" id="PF03193">
    <property type="entry name" value="RsgA_GTPase"/>
    <property type="match status" value="1"/>
</dbReference>
<evidence type="ECO:0000256" key="5">
    <source>
        <dbReference type="ARBA" id="ARBA00022741"/>
    </source>
</evidence>
<feature type="binding site" evidence="10">
    <location>
        <position position="243"/>
    </location>
    <ligand>
        <name>Zn(2+)</name>
        <dbReference type="ChEBI" id="CHEBI:29105"/>
    </ligand>
</feature>
<keyword evidence="5 10" id="KW-0547">Nucleotide-binding</keyword>
<dbReference type="Pfam" id="PF16745">
    <property type="entry name" value="RsgA_N"/>
    <property type="match status" value="1"/>
</dbReference>
<comment type="subcellular location">
    <subcellularLocation>
        <location evidence="10">Cytoplasm</location>
    </subcellularLocation>
</comment>
<evidence type="ECO:0000256" key="7">
    <source>
        <dbReference type="ARBA" id="ARBA00022833"/>
    </source>
</evidence>
<dbReference type="Proteomes" id="UP000198577">
    <property type="component" value="Unassembled WGS sequence"/>
</dbReference>
<dbReference type="InterPro" id="IPR004881">
    <property type="entry name" value="Ribosome_biogen_GTPase_RsgA"/>
</dbReference>
<evidence type="ECO:0000256" key="2">
    <source>
        <dbReference type="ARBA" id="ARBA00022517"/>
    </source>
</evidence>
<dbReference type="GO" id="GO:0005737">
    <property type="term" value="C:cytoplasm"/>
    <property type="evidence" value="ECO:0007669"/>
    <property type="project" value="UniProtKB-SubCell"/>
</dbReference>
<feature type="binding site" evidence="10">
    <location>
        <position position="256"/>
    </location>
    <ligand>
        <name>Zn(2+)</name>
        <dbReference type="ChEBI" id="CHEBI:29105"/>
    </ligand>
</feature>
<keyword evidence="2 10" id="KW-0690">Ribosome biogenesis</keyword>
<dbReference type="Gene3D" id="3.40.50.300">
    <property type="entry name" value="P-loop containing nucleotide triphosphate hydrolases"/>
    <property type="match status" value="1"/>
</dbReference>
<keyword evidence="7 10" id="KW-0862">Zinc</keyword>